<evidence type="ECO:0008006" key="5">
    <source>
        <dbReference type="Google" id="ProtNLM"/>
    </source>
</evidence>
<dbReference type="STRING" id="575540.Isop_0031"/>
<reference evidence="3 4" key="2">
    <citation type="journal article" date="2011" name="Stand. Genomic Sci.">
        <title>Complete genome sequence of Isosphaera pallida type strain (IS1B).</title>
        <authorList>
            <consortium name="US DOE Joint Genome Institute (JGI-PGF)"/>
            <person name="Goker M."/>
            <person name="Cleland D."/>
            <person name="Saunders E."/>
            <person name="Lapidus A."/>
            <person name="Nolan M."/>
            <person name="Lucas S."/>
            <person name="Hammon N."/>
            <person name="Deshpande S."/>
            <person name="Cheng J.F."/>
            <person name="Tapia R."/>
            <person name="Han C."/>
            <person name="Goodwin L."/>
            <person name="Pitluck S."/>
            <person name="Liolios K."/>
            <person name="Pagani I."/>
            <person name="Ivanova N."/>
            <person name="Mavromatis K."/>
            <person name="Pati A."/>
            <person name="Chen A."/>
            <person name="Palaniappan K."/>
            <person name="Land M."/>
            <person name="Hauser L."/>
            <person name="Chang Y.J."/>
            <person name="Jeffries C.D."/>
            <person name="Detter J.C."/>
            <person name="Beck B."/>
            <person name="Woyke T."/>
            <person name="Bristow J."/>
            <person name="Eisen J.A."/>
            <person name="Markowitz V."/>
            <person name="Hugenholtz P."/>
            <person name="Kyrpides N.C."/>
            <person name="Klenk H.P."/>
        </authorList>
    </citation>
    <scope>NUCLEOTIDE SEQUENCE [LARGE SCALE GENOMIC DNA]</scope>
    <source>
        <strain evidence="4">ATCC 43644 / DSM 9630 / IS1B</strain>
    </source>
</reference>
<organism evidence="3 4">
    <name type="scientific">Isosphaera pallida (strain ATCC 43644 / DSM 9630 / IS1B)</name>
    <dbReference type="NCBI Taxonomy" id="575540"/>
    <lineage>
        <taxon>Bacteria</taxon>
        <taxon>Pseudomonadati</taxon>
        <taxon>Planctomycetota</taxon>
        <taxon>Planctomycetia</taxon>
        <taxon>Isosphaerales</taxon>
        <taxon>Isosphaeraceae</taxon>
        <taxon>Isosphaera</taxon>
    </lineage>
</organism>
<dbReference type="HOGENOM" id="CLU_414351_0_0_0"/>
<evidence type="ECO:0000313" key="3">
    <source>
        <dbReference type="EMBL" id="ADV60628.1"/>
    </source>
</evidence>
<keyword evidence="4" id="KW-1185">Reference proteome</keyword>
<dbReference type="EMBL" id="CP002353">
    <property type="protein sequence ID" value="ADV60628.1"/>
    <property type="molecule type" value="Genomic_DNA"/>
</dbReference>
<evidence type="ECO:0000313" key="4">
    <source>
        <dbReference type="Proteomes" id="UP000008631"/>
    </source>
</evidence>
<reference key="1">
    <citation type="submission" date="2010-11" db="EMBL/GenBank/DDBJ databases">
        <title>The complete sequence of chromosome of Isophaera pallida ATCC 43644.</title>
        <authorList>
            <consortium name="US DOE Joint Genome Institute (JGI-PGF)"/>
            <person name="Lucas S."/>
            <person name="Copeland A."/>
            <person name="Lapidus A."/>
            <person name="Bruce D."/>
            <person name="Goodwin L."/>
            <person name="Pitluck S."/>
            <person name="Kyrpides N."/>
            <person name="Mavromatis K."/>
            <person name="Pagani I."/>
            <person name="Ivanova N."/>
            <person name="Saunders E."/>
            <person name="Brettin T."/>
            <person name="Detter J.C."/>
            <person name="Han C."/>
            <person name="Tapia R."/>
            <person name="Land M."/>
            <person name="Hauser L."/>
            <person name="Markowitz V."/>
            <person name="Cheng J.-F."/>
            <person name="Hugenholtz P."/>
            <person name="Woyke T."/>
            <person name="Wu D."/>
            <person name="Eisen J.A."/>
        </authorList>
    </citation>
    <scope>NUCLEOTIDE SEQUENCE</scope>
    <source>
        <strain>ATCC 43644</strain>
    </source>
</reference>
<feature type="region of interest" description="Disordered" evidence="1">
    <location>
        <begin position="632"/>
        <end position="662"/>
    </location>
</feature>
<proteinExistence type="predicted"/>
<feature type="transmembrane region" description="Helical" evidence="2">
    <location>
        <begin position="423"/>
        <end position="442"/>
    </location>
</feature>
<feature type="transmembrane region" description="Helical" evidence="2">
    <location>
        <begin position="396"/>
        <end position="416"/>
    </location>
</feature>
<sequence>MSEPTQLQELPRPTRAFLAWWFRVSLGSALAALAGAMLAVWPHWVCSQQPLPDWIDAEAEASAPVSRGSGDPRWIADQDELYYLAVGGRSLRGVPGDPALPPDRLGRVPYKSTALDPGVTLARWFGLTADHLGIVWRLQGGATAGIGWFLVFHTILGPRRFRSTSALALTVILLADVGVLDYRPLIENWLSLLPTEESPPNPNPPRPMTNFRLATPGLTQGFLALFIAFAIRTRSHMAADETLHPPFWATVSAGLFMGLLFHVYFYYWTAVFSTLLVMAVCDWRGRTAYLGILLLGLTVGAGSILKDAIYYNQFPDDWLARTDKFLVVNRTEDLHLSKGASAMVLLGWVGLITARRRGWSETWLAGLTLTWALGTTGWLLVKQQLLTGIEIENFHWKYVAGPGLMVFWLGGLTLALGRERPAAIAALLGLLAVLQFALALNVRRAEALGPNESVELRAWLRAMDALDDRTLPTASPLAGPEKPVSIACLKRGAVPVANYWTRLSPAFDDLTWHRRIALNAAVQGQSRDEFVRDQVAEFNRIDGFGGPWRRDPAARAWAIRTRLEAFDDITANPTDWITPDQVTHVLMPIDRTPLTPDTPDFPGWVRLLRLQPEGYTPLDLWALRPAAATLADQASPSSPTVSDRTSATLADQTQKVTRPLRE</sequence>
<dbReference type="RefSeq" id="WP_013562917.1">
    <property type="nucleotide sequence ID" value="NC_014962.1"/>
</dbReference>
<dbReference type="KEGG" id="ipa:Isop_0031"/>
<keyword evidence="2" id="KW-0812">Transmembrane</keyword>
<feature type="transmembrane region" description="Helical" evidence="2">
    <location>
        <begin position="288"/>
        <end position="305"/>
    </location>
</feature>
<name>E8R4N7_ISOPI</name>
<feature type="transmembrane region" description="Helical" evidence="2">
    <location>
        <begin position="363"/>
        <end position="381"/>
    </location>
</feature>
<dbReference type="AlphaFoldDB" id="E8R4N7"/>
<feature type="transmembrane region" description="Helical" evidence="2">
    <location>
        <begin position="134"/>
        <end position="152"/>
    </location>
</feature>
<dbReference type="eggNOG" id="ENOG5031S75">
    <property type="taxonomic scope" value="Bacteria"/>
</dbReference>
<feature type="transmembrane region" description="Helical" evidence="2">
    <location>
        <begin position="243"/>
        <end position="259"/>
    </location>
</feature>
<feature type="transmembrane region" description="Helical" evidence="2">
    <location>
        <begin position="213"/>
        <end position="231"/>
    </location>
</feature>
<gene>
    <name evidence="3" type="ordered locus">Isop_0031</name>
</gene>
<dbReference type="Proteomes" id="UP000008631">
    <property type="component" value="Chromosome"/>
</dbReference>
<evidence type="ECO:0000256" key="1">
    <source>
        <dbReference type="SAM" id="MobiDB-lite"/>
    </source>
</evidence>
<accession>E8R4N7</accession>
<keyword evidence="2" id="KW-0472">Membrane</keyword>
<feature type="compositionally biased region" description="Polar residues" evidence="1">
    <location>
        <begin position="632"/>
        <end position="656"/>
    </location>
</feature>
<evidence type="ECO:0000256" key="2">
    <source>
        <dbReference type="SAM" id="Phobius"/>
    </source>
</evidence>
<keyword evidence="2" id="KW-1133">Transmembrane helix</keyword>
<dbReference type="OrthoDB" id="9857095at2"/>
<dbReference type="InParanoid" id="E8R4N7"/>
<feature type="transmembrane region" description="Helical" evidence="2">
    <location>
        <begin position="20"/>
        <end position="44"/>
    </location>
</feature>
<protein>
    <recommendedName>
        <fullName evidence="5">Transmembrane protein</fullName>
    </recommendedName>
</protein>